<sequence>MKSALFNADEVKRRLYLQGMHGQQLAEAVGVSKTSISYYLSGQRKPSAPVFLRICRALGAEPEELYVSADAPDSKLTPRSGSAA</sequence>
<reference evidence="2 3" key="1">
    <citation type="submission" date="2019-06" db="EMBL/GenBank/DDBJ databases">
        <title>Whole genome shotgun sequence of Streptomyces spinoverrucosus NBRC 14228.</title>
        <authorList>
            <person name="Hosoyama A."/>
            <person name="Uohara A."/>
            <person name="Ohji S."/>
            <person name="Ichikawa N."/>
        </authorList>
    </citation>
    <scope>NUCLEOTIDE SEQUENCE [LARGE SCALE GENOMIC DNA]</scope>
    <source>
        <strain evidence="2 3">NBRC 14228</strain>
    </source>
</reference>
<protein>
    <recommendedName>
        <fullName evidence="1">HTH cro/C1-type domain-containing protein</fullName>
    </recommendedName>
</protein>
<dbReference type="EMBL" id="BJND01000005">
    <property type="protein sequence ID" value="GEC02991.1"/>
    <property type="molecule type" value="Genomic_DNA"/>
</dbReference>
<dbReference type="GO" id="GO:0003677">
    <property type="term" value="F:DNA binding"/>
    <property type="evidence" value="ECO:0007669"/>
    <property type="project" value="InterPro"/>
</dbReference>
<dbReference type="SUPFAM" id="SSF47413">
    <property type="entry name" value="lambda repressor-like DNA-binding domains"/>
    <property type="match status" value="1"/>
</dbReference>
<gene>
    <name evidence="2" type="ORF">SSP24_06460</name>
</gene>
<organism evidence="2 3">
    <name type="scientific">Streptomyces spinoverrucosus</name>
    <dbReference type="NCBI Taxonomy" id="284043"/>
    <lineage>
        <taxon>Bacteria</taxon>
        <taxon>Bacillati</taxon>
        <taxon>Actinomycetota</taxon>
        <taxon>Actinomycetes</taxon>
        <taxon>Kitasatosporales</taxon>
        <taxon>Streptomycetaceae</taxon>
        <taxon>Streptomyces</taxon>
    </lineage>
</organism>
<dbReference type="Pfam" id="PF01381">
    <property type="entry name" value="HTH_3"/>
    <property type="match status" value="1"/>
</dbReference>
<keyword evidence="3" id="KW-1185">Reference proteome</keyword>
<feature type="domain" description="HTH cro/C1-type" evidence="1">
    <location>
        <begin position="23"/>
        <end position="65"/>
    </location>
</feature>
<dbReference type="OrthoDB" id="5187268at2"/>
<dbReference type="PROSITE" id="PS50943">
    <property type="entry name" value="HTH_CROC1"/>
    <property type="match status" value="1"/>
</dbReference>
<evidence type="ECO:0000313" key="3">
    <source>
        <dbReference type="Proteomes" id="UP000317881"/>
    </source>
</evidence>
<evidence type="ECO:0000259" key="1">
    <source>
        <dbReference type="PROSITE" id="PS50943"/>
    </source>
</evidence>
<evidence type="ECO:0000313" key="2">
    <source>
        <dbReference type="EMBL" id="GEC02991.1"/>
    </source>
</evidence>
<dbReference type="SMART" id="SM00530">
    <property type="entry name" value="HTH_XRE"/>
    <property type="match status" value="1"/>
</dbReference>
<accession>A0A4Y3VBR5</accession>
<name>A0A4Y3VBR5_9ACTN</name>
<dbReference type="Gene3D" id="1.10.260.40">
    <property type="entry name" value="lambda repressor-like DNA-binding domains"/>
    <property type="match status" value="1"/>
</dbReference>
<dbReference type="InterPro" id="IPR010982">
    <property type="entry name" value="Lambda_DNA-bd_dom_sf"/>
</dbReference>
<dbReference type="InterPro" id="IPR001387">
    <property type="entry name" value="Cro/C1-type_HTH"/>
</dbReference>
<dbReference type="CDD" id="cd00093">
    <property type="entry name" value="HTH_XRE"/>
    <property type="match status" value="1"/>
</dbReference>
<dbReference type="RefSeq" id="WP_141307204.1">
    <property type="nucleotide sequence ID" value="NZ_BJND01000005.1"/>
</dbReference>
<comment type="caution">
    <text evidence="2">The sequence shown here is derived from an EMBL/GenBank/DDBJ whole genome shotgun (WGS) entry which is preliminary data.</text>
</comment>
<dbReference type="Proteomes" id="UP000317881">
    <property type="component" value="Unassembled WGS sequence"/>
</dbReference>
<dbReference type="AlphaFoldDB" id="A0A4Y3VBR5"/>
<proteinExistence type="predicted"/>